<sequence length="569" mass="60107">MSISVSRDETGEGKKPYVITQDGNPVLDRGGRPRRFSSLPLAWNAASRIKPKPKPKPAPQEAAQAQIPASTRPYGCIDPNDRLTHADLKRIGVKYNPVTGLPPEEVEAAYAARAEARAHAEQPQATPQDGPGAELRRQAAELRCSAGYADDYRAYRADLDAAEKLEARARQLEMQAAATAPTEPDPDTGAQPMTPNTAPAPLDTVPTEPAQAPAPAGMTFAQSEQLAALQLAAHIDEIETYEGFELFIRGYFTQGTYNLLKYTNTLRTLWDARHPQRPQPAPQAPTAAAPEDSGEMAGIRKALNIIKRGDPTPEAPVDEAKADPAPAHSKARWHEGFADGDAGRGPVHEVADYRSGWNHGAVCRAQREAAEGRARLGLSDPDAGGEPEAPADGEKDAPEDSSAAPVGEPAQDSGMEAIETETGAGAPAPALPTYGALLAEYHLLARAVAQLSDRLAAAESIIEALRGQAPARPAAPPAPKPATPRATVTDEDSAPYKRGFAAAQKGGKADAEWFKGYGLGTADKAEGRASREAEMAGRSIRSGYVAGFTGANETTNARWVAGYEAGLRG</sequence>
<dbReference type="AlphaFoldDB" id="A0A1Y6D0W4"/>
<feature type="region of interest" description="Disordered" evidence="1">
    <location>
        <begin position="1"/>
        <end position="76"/>
    </location>
</feature>
<feature type="region of interest" description="Disordered" evidence="1">
    <location>
        <begin position="372"/>
        <end position="412"/>
    </location>
</feature>
<dbReference type="Proteomes" id="UP000192923">
    <property type="component" value="Unassembled WGS sequence"/>
</dbReference>
<feature type="compositionally biased region" description="Pro residues" evidence="1">
    <location>
        <begin position="473"/>
        <end position="482"/>
    </location>
</feature>
<feature type="region of interest" description="Disordered" evidence="1">
    <location>
        <begin position="274"/>
        <end position="295"/>
    </location>
</feature>
<reference evidence="2 3" key="1">
    <citation type="submission" date="2016-12" db="EMBL/GenBank/DDBJ databases">
        <authorList>
            <person name="Song W.-J."/>
            <person name="Kurnit D.M."/>
        </authorList>
    </citation>
    <scope>NUCLEOTIDE SEQUENCE [LARGE SCALE GENOMIC DNA]</scope>
    <source>
        <strain evidence="2 3">175</strain>
    </source>
</reference>
<dbReference type="EMBL" id="FXAM01000001">
    <property type="protein sequence ID" value="SMF96070.1"/>
    <property type="molecule type" value="Genomic_DNA"/>
</dbReference>
<accession>A0A1Y6D0W4</accession>
<dbReference type="STRING" id="1760988.SAMN02949497_3451"/>
<name>A0A1Y6D0W4_9GAMM</name>
<feature type="region of interest" description="Disordered" evidence="1">
    <location>
        <begin position="308"/>
        <end position="330"/>
    </location>
</feature>
<evidence type="ECO:0000313" key="3">
    <source>
        <dbReference type="Proteomes" id="UP000192923"/>
    </source>
</evidence>
<feature type="region of interest" description="Disordered" evidence="1">
    <location>
        <begin position="114"/>
        <end position="137"/>
    </location>
</feature>
<feature type="compositionally biased region" description="Low complexity" evidence="1">
    <location>
        <begin position="59"/>
        <end position="69"/>
    </location>
</feature>
<organism evidence="2 3">
    <name type="scientific">Methylomagnum ishizawai</name>
    <dbReference type="NCBI Taxonomy" id="1760988"/>
    <lineage>
        <taxon>Bacteria</taxon>
        <taxon>Pseudomonadati</taxon>
        <taxon>Pseudomonadota</taxon>
        <taxon>Gammaproteobacteria</taxon>
        <taxon>Methylococcales</taxon>
        <taxon>Methylococcaceae</taxon>
        <taxon>Methylomagnum</taxon>
    </lineage>
</organism>
<dbReference type="RefSeq" id="WP_085214831.1">
    <property type="nucleotide sequence ID" value="NZ_FXAM01000001.1"/>
</dbReference>
<feature type="compositionally biased region" description="Basic and acidic residues" evidence="1">
    <location>
        <begin position="1"/>
        <end position="15"/>
    </location>
</feature>
<gene>
    <name evidence="2" type="ORF">SAMN02949497_3451</name>
</gene>
<protein>
    <submittedName>
        <fullName evidence="2">Uncharacterized protein</fullName>
    </submittedName>
</protein>
<feature type="region of interest" description="Disordered" evidence="1">
    <location>
        <begin position="174"/>
        <end position="218"/>
    </location>
</feature>
<evidence type="ECO:0000313" key="2">
    <source>
        <dbReference type="EMBL" id="SMF96070.1"/>
    </source>
</evidence>
<keyword evidence="3" id="KW-1185">Reference proteome</keyword>
<feature type="region of interest" description="Disordered" evidence="1">
    <location>
        <begin position="468"/>
        <end position="494"/>
    </location>
</feature>
<feature type="compositionally biased region" description="Low complexity" evidence="1">
    <location>
        <begin position="176"/>
        <end position="190"/>
    </location>
</feature>
<evidence type="ECO:0000256" key="1">
    <source>
        <dbReference type="SAM" id="MobiDB-lite"/>
    </source>
</evidence>
<proteinExistence type="predicted"/>